<name>A0A1I2IU29_9SPHI</name>
<evidence type="ECO:0000256" key="1">
    <source>
        <dbReference type="ARBA" id="ARBA00038283"/>
    </source>
</evidence>
<dbReference type="GO" id="GO:0006270">
    <property type="term" value="P:DNA replication initiation"/>
    <property type="evidence" value="ECO:0007669"/>
    <property type="project" value="InterPro"/>
</dbReference>
<dbReference type="InterPro" id="IPR036388">
    <property type="entry name" value="WH-like_DNA-bd_sf"/>
</dbReference>
<dbReference type="InterPro" id="IPR036390">
    <property type="entry name" value="WH_DNA-bd_sf"/>
</dbReference>
<dbReference type="Gene3D" id="1.10.10.10">
    <property type="entry name" value="Winged helix-like DNA-binding domain superfamily/Winged helix DNA-binding domain"/>
    <property type="match status" value="2"/>
</dbReference>
<dbReference type="AlphaFoldDB" id="A0A1I2IU29"/>
<feature type="domain" description="Initiator Rep protein WH1" evidence="2">
    <location>
        <begin position="17"/>
        <end position="156"/>
    </location>
</feature>
<dbReference type="InterPro" id="IPR000525">
    <property type="entry name" value="Initiator_Rep_WH1"/>
</dbReference>
<dbReference type="SUPFAM" id="SSF46785">
    <property type="entry name" value="Winged helix' DNA-binding domain"/>
    <property type="match status" value="2"/>
</dbReference>
<proteinExistence type="inferred from homology"/>
<gene>
    <name evidence="3" type="ORF">SAMN03003324_03905</name>
</gene>
<protein>
    <submittedName>
        <fullName evidence="3">Protein involved in initiation of plasmid replication</fullName>
    </submittedName>
</protein>
<comment type="similarity">
    <text evidence="1">Belongs to the initiator RepB protein family.</text>
</comment>
<dbReference type="Pfam" id="PF01051">
    <property type="entry name" value="Rep3_N"/>
    <property type="match status" value="1"/>
</dbReference>
<evidence type="ECO:0000313" key="3">
    <source>
        <dbReference type="EMBL" id="SFF44276.1"/>
    </source>
</evidence>
<sequence>MLYLIMELQQLPKDKVIMQHNMITSGRYDFTACQLDILFLLLASLEKDDDKEKKYNLYAKDIESITGREWHYNQLQQATEDMGSRMFTIETERSLKQIWLFSGFEYMKGKGYFTASVSPEARPYLFELKNNFTIFQLKSVLSCSSKYAKRLYTLACQWRAVGKITIEIAKLKEMLYLKDPKNKVPEQFTEVNAFRKNVLEISKQQINTHTDITFDYELHKKGRSFHSITIYVNYNRVNTKEVDIQTSLTYQKAVSTVEAYGISKAYAELIAQKYMPEFEALIEQIKKQKNKSQIEDPAAYIVAVFQKKKYLPKK</sequence>
<evidence type="ECO:0000313" key="4">
    <source>
        <dbReference type="Proteomes" id="UP000183129"/>
    </source>
</evidence>
<organism evidence="3 4">
    <name type="scientific">Pedobacter antarcticus</name>
    <dbReference type="NCBI Taxonomy" id="34086"/>
    <lineage>
        <taxon>Bacteria</taxon>
        <taxon>Pseudomonadati</taxon>
        <taxon>Bacteroidota</taxon>
        <taxon>Sphingobacteriia</taxon>
        <taxon>Sphingobacteriales</taxon>
        <taxon>Sphingobacteriaceae</taxon>
        <taxon>Pedobacter</taxon>
    </lineage>
</organism>
<dbReference type="Pfam" id="PF21205">
    <property type="entry name" value="Rep3_C"/>
    <property type="match status" value="1"/>
</dbReference>
<accession>A0A1I2IU29</accession>
<dbReference type="GO" id="GO:0003887">
    <property type="term" value="F:DNA-directed DNA polymerase activity"/>
    <property type="evidence" value="ECO:0007669"/>
    <property type="project" value="InterPro"/>
</dbReference>
<dbReference type="EMBL" id="FONS01000014">
    <property type="protein sequence ID" value="SFF44276.1"/>
    <property type="molecule type" value="Genomic_DNA"/>
</dbReference>
<dbReference type="Proteomes" id="UP000183129">
    <property type="component" value="Unassembled WGS sequence"/>
</dbReference>
<evidence type="ECO:0000259" key="2">
    <source>
        <dbReference type="Pfam" id="PF01051"/>
    </source>
</evidence>
<reference evidence="3 4" key="1">
    <citation type="submission" date="2016-10" db="EMBL/GenBank/DDBJ databases">
        <authorList>
            <person name="de Groot N.N."/>
        </authorList>
    </citation>
    <scope>NUCLEOTIDE SEQUENCE [LARGE SCALE GENOMIC DNA]</scope>
    <source>
        <strain evidence="3 4">ATCC 51969</strain>
    </source>
</reference>